<organism evidence="1 2">
    <name type="scientific">Senna tora</name>
    <dbReference type="NCBI Taxonomy" id="362788"/>
    <lineage>
        <taxon>Eukaryota</taxon>
        <taxon>Viridiplantae</taxon>
        <taxon>Streptophyta</taxon>
        <taxon>Embryophyta</taxon>
        <taxon>Tracheophyta</taxon>
        <taxon>Spermatophyta</taxon>
        <taxon>Magnoliopsida</taxon>
        <taxon>eudicotyledons</taxon>
        <taxon>Gunneridae</taxon>
        <taxon>Pentapetalae</taxon>
        <taxon>rosids</taxon>
        <taxon>fabids</taxon>
        <taxon>Fabales</taxon>
        <taxon>Fabaceae</taxon>
        <taxon>Caesalpinioideae</taxon>
        <taxon>Cassia clade</taxon>
        <taxon>Senna</taxon>
    </lineage>
</organism>
<evidence type="ECO:0000313" key="1">
    <source>
        <dbReference type="EMBL" id="KAF7839909.1"/>
    </source>
</evidence>
<sequence length="26" mass="2953">MANLQEHLRAFIFATSGYNPSSFTHL</sequence>
<protein>
    <submittedName>
        <fullName evidence="1">Uncharacterized protein</fullName>
    </submittedName>
</protein>
<dbReference type="Proteomes" id="UP000634136">
    <property type="component" value="Unassembled WGS sequence"/>
</dbReference>
<comment type="caution">
    <text evidence="1">The sequence shown here is derived from an EMBL/GenBank/DDBJ whole genome shotgun (WGS) entry which is preliminary data.</text>
</comment>
<reference evidence="1" key="1">
    <citation type="submission" date="2020-09" db="EMBL/GenBank/DDBJ databases">
        <title>Genome-Enabled Discovery of Anthraquinone Biosynthesis in Senna tora.</title>
        <authorList>
            <person name="Kang S.-H."/>
            <person name="Pandey R.P."/>
            <person name="Lee C.-M."/>
            <person name="Sim J.-S."/>
            <person name="Jeong J.-T."/>
            <person name="Choi B.-S."/>
            <person name="Jung M."/>
            <person name="Ginzburg D."/>
            <person name="Zhao K."/>
            <person name="Won S.Y."/>
            <person name="Oh T.-J."/>
            <person name="Yu Y."/>
            <person name="Kim N.-H."/>
            <person name="Lee O.R."/>
            <person name="Lee T.-H."/>
            <person name="Bashyal P."/>
            <person name="Kim T.-S."/>
            <person name="Lee W.-H."/>
            <person name="Kawkins C."/>
            <person name="Kim C.-K."/>
            <person name="Kim J.S."/>
            <person name="Ahn B.O."/>
            <person name="Rhee S.Y."/>
            <person name="Sohng J.K."/>
        </authorList>
    </citation>
    <scope>NUCLEOTIDE SEQUENCE</scope>
    <source>
        <tissue evidence="1">Leaf</tissue>
    </source>
</reference>
<proteinExistence type="predicted"/>
<gene>
    <name evidence="1" type="ORF">G2W53_008391</name>
</gene>
<dbReference type="AlphaFoldDB" id="A0A835CF63"/>
<name>A0A835CF63_9FABA</name>
<dbReference type="EMBL" id="JAAIUW010000003">
    <property type="protein sequence ID" value="KAF7839909.1"/>
    <property type="molecule type" value="Genomic_DNA"/>
</dbReference>
<keyword evidence="2" id="KW-1185">Reference proteome</keyword>
<evidence type="ECO:0000313" key="2">
    <source>
        <dbReference type="Proteomes" id="UP000634136"/>
    </source>
</evidence>
<accession>A0A835CF63</accession>